<evidence type="ECO:0000313" key="3">
    <source>
        <dbReference type="EnsemblPlants" id="AUR62026418-RA:cds"/>
    </source>
</evidence>
<keyword evidence="4" id="KW-1185">Reference proteome</keyword>
<dbReference type="PANTHER" id="PTHR42648:SF31">
    <property type="entry name" value="RNA-DIRECTED DNA POLYMERASE"/>
    <property type="match status" value="1"/>
</dbReference>
<dbReference type="InterPro" id="IPR025724">
    <property type="entry name" value="GAG-pre-integrase_dom"/>
</dbReference>
<dbReference type="InterPro" id="IPR039537">
    <property type="entry name" value="Retrotran_Ty1/copia-like"/>
</dbReference>
<accession>A0A803MBF1</accession>
<evidence type="ECO:0000313" key="4">
    <source>
        <dbReference type="Proteomes" id="UP000596660"/>
    </source>
</evidence>
<reference evidence="3" key="1">
    <citation type="journal article" date="2017" name="Nature">
        <title>The genome of Chenopodium quinoa.</title>
        <authorList>
            <person name="Jarvis D.E."/>
            <person name="Ho Y.S."/>
            <person name="Lightfoot D.J."/>
            <person name="Schmoeckel S.M."/>
            <person name="Li B."/>
            <person name="Borm T.J.A."/>
            <person name="Ohyanagi H."/>
            <person name="Mineta K."/>
            <person name="Michell C.T."/>
            <person name="Saber N."/>
            <person name="Kharbatia N.M."/>
            <person name="Rupper R.R."/>
            <person name="Sharp A.R."/>
            <person name="Dally N."/>
            <person name="Boughton B.A."/>
            <person name="Woo Y.H."/>
            <person name="Gao G."/>
            <person name="Schijlen E.G.W.M."/>
            <person name="Guo X."/>
            <person name="Momin A.A."/>
            <person name="Negrao S."/>
            <person name="Al-Babili S."/>
            <person name="Gehring C."/>
            <person name="Roessner U."/>
            <person name="Jung C."/>
            <person name="Murphy K."/>
            <person name="Arold S.T."/>
            <person name="Gojobori T."/>
            <person name="van der Linden C.G."/>
            <person name="van Loo E.N."/>
            <person name="Jellen E.N."/>
            <person name="Maughan P.J."/>
            <person name="Tester M."/>
        </authorList>
    </citation>
    <scope>NUCLEOTIDE SEQUENCE [LARGE SCALE GENOMIC DNA]</scope>
    <source>
        <strain evidence="3">cv. PI 614886</strain>
    </source>
</reference>
<organism evidence="3 4">
    <name type="scientific">Chenopodium quinoa</name>
    <name type="common">Quinoa</name>
    <dbReference type="NCBI Taxonomy" id="63459"/>
    <lineage>
        <taxon>Eukaryota</taxon>
        <taxon>Viridiplantae</taxon>
        <taxon>Streptophyta</taxon>
        <taxon>Embryophyta</taxon>
        <taxon>Tracheophyta</taxon>
        <taxon>Spermatophyta</taxon>
        <taxon>Magnoliopsida</taxon>
        <taxon>eudicotyledons</taxon>
        <taxon>Gunneridae</taxon>
        <taxon>Pentapetalae</taxon>
        <taxon>Caryophyllales</taxon>
        <taxon>Chenopodiaceae</taxon>
        <taxon>Chenopodioideae</taxon>
        <taxon>Atripliceae</taxon>
        <taxon>Chenopodium</taxon>
    </lineage>
</organism>
<feature type="compositionally biased region" description="Polar residues" evidence="1">
    <location>
        <begin position="43"/>
        <end position="68"/>
    </location>
</feature>
<dbReference type="EnsemblPlants" id="AUR62026418-RA">
    <property type="protein sequence ID" value="AUR62026418-RA:cds"/>
    <property type="gene ID" value="AUR62026418"/>
</dbReference>
<dbReference type="OMA" id="ATITHMG"/>
<dbReference type="AlphaFoldDB" id="A0A803MBF1"/>
<dbReference type="Gramene" id="AUR62026418-RA">
    <property type="protein sequence ID" value="AUR62026418-RA:cds"/>
    <property type="gene ID" value="AUR62026418"/>
</dbReference>
<protein>
    <recommendedName>
        <fullName evidence="2">GAG-pre-integrase domain-containing protein</fullName>
    </recommendedName>
</protein>
<proteinExistence type="predicted"/>
<name>A0A803MBF1_CHEQI</name>
<feature type="domain" description="GAG-pre-integrase" evidence="2">
    <location>
        <begin position="236"/>
        <end position="283"/>
    </location>
</feature>
<dbReference type="PANTHER" id="PTHR42648">
    <property type="entry name" value="TRANSPOSASE, PUTATIVE-RELATED"/>
    <property type="match status" value="1"/>
</dbReference>
<reference evidence="3" key="2">
    <citation type="submission" date="2021-03" db="UniProtKB">
        <authorList>
            <consortium name="EnsemblPlants"/>
        </authorList>
    </citation>
    <scope>IDENTIFICATION</scope>
</reference>
<evidence type="ECO:0000259" key="2">
    <source>
        <dbReference type="Pfam" id="PF13976"/>
    </source>
</evidence>
<feature type="region of interest" description="Disordered" evidence="1">
    <location>
        <begin position="40"/>
        <end position="75"/>
    </location>
</feature>
<evidence type="ECO:0000256" key="1">
    <source>
        <dbReference type="SAM" id="MobiDB-lite"/>
    </source>
</evidence>
<sequence length="333" mass="36965">MALYSKPAGAGRSFVCTDCGVKGHRSDRCWTVIGYPSWHSKHNPSTSQNRSRSAAPQRWNSGSKNTGTRLAAAAHTSSDTGGLLFTPQQLEQLAKMMPKLITQTKDSKTDEELEHFLGMISCHAAVSLNEWIIDSGALDHMTPHLNNLSESRVVHITPKINLPTGDKATITHMGTSILETGLKLENVLVTKEITGMGRMRDGLYYLVNHLTDSWVQDILLKSKITALTSKCNNGKDVPNNSNSLILWHNRLGHASLGKLKHISYVKPYTQQNTQICITCPMAKFTKLSYTLSNSHAQEPFELIHMDIQGPYKVCSMGKYKLFLTIVDDNSRNT</sequence>
<dbReference type="Proteomes" id="UP000596660">
    <property type="component" value="Unplaced"/>
</dbReference>
<dbReference type="Pfam" id="PF13976">
    <property type="entry name" value="gag_pre-integrs"/>
    <property type="match status" value="1"/>
</dbReference>